<dbReference type="NCBIfam" id="TIGR00756">
    <property type="entry name" value="PPR"/>
    <property type="match status" value="5"/>
</dbReference>
<dbReference type="Pfam" id="PF13041">
    <property type="entry name" value="PPR_2"/>
    <property type="match status" value="2"/>
</dbReference>
<keyword evidence="2" id="KW-0677">Repeat</keyword>
<dbReference type="Pfam" id="PF14432">
    <property type="entry name" value="DYW_deaminase"/>
    <property type="match status" value="1"/>
</dbReference>
<dbReference type="PANTHER" id="PTHR47926:SF347">
    <property type="entry name" value="PENTATRICOPEPTIDE REPEAT-CONTAINING PROTEIN"/>
    <property type="match status" value="1"/>
</dbReference>
<dbReference type="InterPro" id="IPR046848">
    <property type="entry name" value="E_motif"/>
</dbReference>
<gene>
    <name evidence="5" type="ORF">E3N88_19608</name>
</gene>
<dbReference type="OrthoDB" id="185373at2759"/>
<dbReference type="InterPro" id="IPR046960">
    <property type="entry name" value="PPR_At4g14850-like_plant"/>
</dbReference>
<evidence type="ECO:0000256" key="3">
    <source>
        <dbReference type="PROSITE-ProRule" id="PRU00708"/>
    </source>
</evidence>
<evidence type="ECO:0000256" key="1">
    <source>
        <dbReference type="ARBA" id="ARBA00006643"/>
    </source>
</evidence>
<dbReference type="Gene3D" id="1.25.40.10">
    <property type="entry name" value="Tetratricopeptide repeat domain"/>
    <property type="match status" value="4"/>
</dbReference>
<dbReference type="GO" id="GO:0003723">
    <property type="term" value="F:RNA binding"/>
    <property type="evidence" value="ECO:0007669"/>
    <property type="project" value="InterPro"/>
</dbReference>
<dbReference type="PANTHER" id="PTHR47926">
    <property type="entry name" value="PENTATRICOPEPTIDE REPEAT-CONTAINING PROTEIN"/>
    <property type="match status" value="1"/>
</dbReference>
<feature type="repeat" description="PPR" evidence="3">
    <location>
        <begin position="159"/>
        <end position="193"/>
    </location>
</feature>
<sequence>MTEGKHGDGQMAIGMIGEMRRQTIKRFQAPIDSLRLSISVSSFSSTLRRSPIDYDGDLAILHCLPPKQSYTIIDQLHLHQNASMAEHNLSTMTKPLNFYISSLQTCISVDHLHQLHAQILNSYFSNSVFLLTRLAHAYLKFGCPTVGQRFIISIIKNPPLFLWNETIKCYARKGCYRESIDLYYDMLRSGYKPNAFTFTFVLPACAGLKSVADGRRVHDDVLLFGCECNEFVITALIDLYGKCGELGVARQLFDEMPVKKTASCNALMAGLVLADKFDGALSLFNEMNNLGIKGDTMTMVSVLQSCASLGALQQGRWAHDHIIRTRMGINLYLGAALINMYARCGSIEEARQVFDKTPRKDIVTWTAIICGYGMHGLAHFSESLFLQMISNGLRPDAVTFVGVLTGFSHNGLVEKGWCYFHKMRDEFGVKPALEHYSCMVDMLGRAGQLKQAEELIRKMYVKPDSKIWGGLLNACKIHKNFKMAERVVPEILKLDPTNAGWHVLMANIYATSGKWDQVAKMRRNMKEKKLEKQPGWSLIEVTGQIHTFLAFDQSHKMSKEIYKYLEDIKEKMRVEGYVPELDVVFEKVDEETKEEMLFYHSERLAIAFGILSTSNGDVLRVMKNLRVCVDCHNVIKFISRIAYREIVVRDAKRFHHFKDGVCSCGDYW</sequence>
<dbReference type="InterPro" id="IPR002885">
    <property type="entry name" value="PPR_rpt"/>
</dbReference>
<organism evidence="5 6">
    <name type="scientific">Mikania micrantha</name>
    <name type="common">bitter vine</name>
    <dbReference type="NCBI Taxonomy" id="192012"/>
    <lineage>
        <taxon>Eukaryota</taxon>
        <taxon>Viridiplantae</taxon>
        <taxon>Streptophyta</taxon>
        <taxon>Embryophyta</taxon>
        <taxon>Tracheophyta</taxon>
        <taxon>Spermatophyta</taxon>
        <taxon>Magnoliopsida</taxon>
        <taxon>eudicotyledons</taxon>
        <taxon>Gunneridae</taxon>
        <taxon>Pentapetalae</taxon>
        <taxon>asterids</taxon>
        <taxon>campanulids</taxon>
        <taxon>Asterales</taxon>
        <taxon>Asteraceae</taxon>
        <taxon>Asteroideae</taxon>
        <taxon>Heliantheae alliance</taxon>
        <taxon>Eupatorieae</taxon>
        <taxon>Mikania</taxon>
    </lineage>
</organism>
<dbReference type="AlphaFoldDB" id="A0A5N6NNP4"/>
<evidence type="ECO:0000313" key="6">
    <source>
        <dbReference type="Proteomes" id="UP000326396"/>
    </source>
</evidence>
<dbReference type="PROSITE" id="PS51375">
    <property type="entry name" value="PPR"/>
    <property type="match status" value="3"/>
</dbReference>
<dbReference type="FunFam" id="1.25.40.10:FF:000344">
    <property type="entry name" value="Pentatricopeptide repeat-containing protein"/>
    <property type="match status" value="1"/>
</dbReference>
<dbReference type="InterPro" id="IPR032867">
    <property type="entry name" value="DYW_dom"/>
</dbReference>
<dbReference type="GO" id="GO:0009451">
    <property type="term" value="P:RNA modification"/>
    <property type="evidence" value="ECO:0007669"/>
    <property type="project" value="InterPro"/>
</dbReference>
<keyword evidence="6" id="KW-1185">Reference proteome</keyword>
<dbReference type="FunFam" id="1.25.40.10:FF:000231">
    <property type="entry name" value="Pentatricopeptide repeat-containing protein chloroplastic"/>
    <property type="match status" value="1"/>
</dbReference>
<proteinExistence type="inferred from homology"/>
<evidence type="ECO:0000256" key="2">
    <source>
        <dbReference type="ARBA" id="ARBA00022737"/>
    </source>
</evidence>
<evidence type="ECO:0000313" key="5">
    <source>
        <dbReference type="EMBL" id="KAD4982937.1"/>
    </source>
</evidence>
<dbReference type="GO" id="GO:0008270">
    <property type="term" value="F:zinc ion binding"/>
    <property type="evidence" value="ECO:0007669"/>
    <property type="project" value="InterPro"/>
</dbReference>
<reference evidence="5 6" key="1">
    <citation type="submission" date="2019-05" db="EMBL/GenBank/DDBJ databases">
        <title>Mikania micrantha, genome provides insights into the molecular mechanism of rapid growth.</title>
        <authorList>
            <person name="Liu B."/>
        </authorList>
    </citation>
    <scope>NUCLEOTIDE SEQUENCE [LARGE SCALE GENOMIC DNA]</scope>
    <source>
        <strain evidence="5">NLD-2019</strain>
        <tissue evidence="5">Leaf</tissue>
    </source>
</reference>
<feature type="repeat" description="PPR" evidence="3">
    <location>
        <begin position="260"/>
        <end position="294"/>
    </location>
</feature>
<dbReference type="InterPro" id="IPR011990">
    <property type="entry name" value="TPR-like_helical_dom_sf"/>
</dbReference>
<dbReference type="FunFam" id="1.25.40.10:FF:001050">
    <property type="entry name" value="Pentatricopeptide repeat-containing protein At2g33760"/>
    <property type="match status" value="1"/>
</dbReference>
<comment type="caution">
    <text evidence="5">The sequence shown here is derived from an EMBL/GenBank/DDBJ whole genome shotgun (WGS) entry which is preliminary data.</text>
</comment>
<protein>
    <recommendedName>
        <fullName evidence="4">DYW domain-containing protein</fullName>
    </recommendedName>
</protein>
<evidence type="ECO:0000259" key="4">
    <source>
        <dbReference type="Pfam" id="PF14432"/>
    </source>
</evidence>
<feature type="repeat" description="PPR" evidence="3">
    <location>
        <begin position="361"/>
        <end position="395"/>
    </location>
</feature>
<accession>A0A5N6NNP4</accession>
<feature type="domain" description="DYW" evidence="4">
    <location>
        <begin position="576"/>
        <end position="668"/>
    </location>
</feature>
<name>A0A5N6NNP4_9ASTR</name>
<dbReference type="Proteomes" id="UP000326396">
    <property type="component" value="Linkage Group LG18"/>
</dbReference>
<dbReference type="Pfam" id="PF20431">
    <property type="entry name" value="E_motif"/>
    <property type="match status" value="1"/>
</dbReference>
<dbReference type="SUPFAM" id="SSF48452">
    <property type="entry name" value="TPR-like"/>
    <property type="match status" value="1"/>
</dbReference>
<comment type="similarity">
    <text evidence="1">Belongs to the PPR family. PCMP-H subfamily.</text>
</comment>
<dbReference type="Pfam" id="PF01535">
    <property type="entry name" value="PPR"/>
    <property type="match status" value="3"/>
</dbReference>
<dbReference type="EMBL" id="SZYD01000010">
    <property type="protein sequence ID" value="KAD4982937.1"/>
    <property type="molecule type" value="Genomic_DNA"/>
</dbReference>
<dbReference type="GO" id="GO:0031425">
    <property type="term" value="P:chloroplast RNA processing"/>
    <property type="evidence" value="ECO:0007669"/>
    <property type="project" value="UniProtKB-ARBA"/>
</dbReference>